<reference evidence="2" key="1">
    <citation type="submission" date="2014-11" db="EMBL/GenBank/DDBJ databases">
        <authorList>
            <person name="Otto D Thomas"/>
            <person name="Naeem Raeece"/>
        </authorList>
    </citation>
    <scope>NUCLEOTIDE SEQUENCE</scope>
</reference>
<accession>A0A0G4HU19</accession>
<dbReference type="AlphaFoldDB" id="A0A0G4HU19"/>
<evidence type="ECO:0000313" key="2">
    <source>
        <dbReference type="EMBL" id="CEM47926.1"/>
    </source>
</evidence>
<protein>
    <submittedName>
        <fullName evidence="2">Uncharacterized protein</fullName>
    </submittedName>
</protein>
<sequence length="87" mass="9975">MNRALRLRDTALEMIKELLQKATVKKELKAWALHRGPLIKVKQSNNPDLKQILSTLSGIGDLQEQTEALEGWEGSQRRDREPLDLEL</sequence>
<organism evidence="2">
    <name type="scientific">Chromera velia CCMP2878</name>
    <dbReference type="NCBI Taxonomy" id="1169474"/>
    <lineage>
        <taxon>Eukaryota</taxon>
        <taxon>Sar</taxon>
        <taxon>Alveolata</taxon>
        <taxon>Colpodellida</taxon>
        <taxon>Chromeraceae</taxon>
        <taxon>Chromera</taxon>
    </lineage>
</organism>
<dbReference type="VEuPathDB" id="CryptoDB:Cvel_8583"/>
<feature type="region of interest" description="Disordered" evidence="1">
    <location>
        <begin position="67"/>
        <end position="87"/>
    </location>
</feature>
<evidence type="ECO:0000256" key="1">
    <source>
        <dbReference type="SAM" id="MobiDB-lite"/>
    </source>
</evidence>
<gene>
    <name evidence="2" type="ORF">Cvel_8583</name>
</gene>
<dbReference type="EMBL" id="CDMZ01003883">
    <property type="protein sequence ID" value="CEM47926.1"/>
    <property type="molecule type" value="Genomic_DNA"/>
</dbReference>
<proteinExistence type="predicted"/>
<feature type="compositionally biased region" description="Basic and acidic residues" evidence="1">
    <location>
        <begin position="75"/>
        <end position="87"/>
    </location>
</feature>
<name>A0A0G4HU19_9ALVE</name>